<feature type="transmembrane region" description="Helical" evidence="9">
    <location>
        <begin position="431"/>
        <end position="451"/>
    </location>
</feature>
<dbReference type="GO" id="GO:0005886">
    <property type="term" value="C:plasma membrane"/>
    <property type="evidence" value="ECO:0007669"/>
    <property type="project" value="UniProtKB-SubCell"/>
</dbReference>
<evidence type="ECO:0000313" key="12">
    <source>
        <dbReference type="Proteomes" id="UP001056429"/>
    </source>
</evidence>
<dbReference type="InterPro" id="IPR018461">
    <property type="entry name" value="Na/H_Antiport_NhaC-like_C"/>
</dbReference>
<evidence type="ECO:0000256" key="2">
    <source>
        <dbReference type="ARBA" id="ARBA00022448"/>
    </source>
</evidence>
<dbReference type="InterPro" id="IPR052180">
    <property type="entry name" value="NhaC_Na-H+_Antiporter"/>
</dbReference>
<feature type="domain" description="Na+/H+ antiporter NhaC-like C-terminal" evidence="10">
    <location>
        <begin position="160"/>
        <end position="452"/>
    </location>
</feature>
<dbReference type="EMBL" id="JAGSOJ010000004">
    <property type="protein sequence ID" value="MCM1991654.1"/>
    <property type="molecule type" value="Genomic_DNA"/>
</dbReference>
<evidence type="ECO:0000256" key="9">
    <source>
        <dbReference type="SAM" id="Phobius"/>
    </source>
</evidence>
<dbReference type="GO" id="GO:0015297">
    <property type="term" value="F:antiporter activity"/>
    <property type="evidence" value="ECO:0007669"/>
    <property type="project" value="UniProtKB-KW"/>
</dbReference>
<feature type="transmembrane region" description="Helical" evidence="9">
    <location>
        <begin position="351"/>
        <end position="377"/>
    </location>
</feature>
<keyword evidence="4" id="KW-1003">Cell membrane</keyword>
<evidence type="ECO:0000256" key="4">
    <source>
        <dbReference type="ARBA" id="ARBA00022475"/>
    </source>
</evidence>
<sequence length="473" mass="50346">MSKSVKLPSMVQVIVVLSIFLALAFSFTTVFELPIQLALFTSWFVIIALGVKLGHSYKELEASIAKGIYNGMDAILILIAVGALVGTWIAGGIVPSLIYHGLKIINPNIFLLATLIICALTSIATGTSWGTAGTAGIAMMGIGQGLGIPLPLVAGAVLSGAYFGDKLSPLSDSTVLTASMSGIDVMDHIKGMSPASIPGFIITAILFTITGFKYGGQNVDLGRIELFMNAISDNFNTSLLNFVPMLIIILLLMKRKPSLPVITFGALLGIVWAIVFQGMDPIAAINTAYQPAGMDTGVAFVDNILSRGGINSMLGSVAIIIFGLGVGGLLDKIGMIEVIAAKFENWIKNTGRLAVATVGTSILGNVFGSAMYVPLILTPKIMSKNYDKLKVHRRVLSRNTEFGGTLTAAMVPWSDNGIFMAGILGVSCLEYIPYMWLAFVCIGITILYGYLGKFQWIGEKVEFTNYDEIENAS</sequence>
<comment type="similarity">
    <text evidence="8">Belongs to the NhaC Na(+)/H(+) (TC 2.A.35) antiporter family.</text>
</comment>
<dbReference type="Pfam" id="PF03553">
    <property type="entry name" value="Na_H_antiporter"/>
    <property type="match status" value="1"/>
</dbReference>
<keyword evidence="7 9" id="KW-0472">Membrane</keyword>
<evidence type="ECO:0000256" key="1">
    <source>
        <dbReference type="ARBA" id="ARBA00004651"/>
    </source>
</evidence>
<dbReference type="PANTHER" id="PTHR33451">
    <property type="entry name" value="MALATE-2H(+)/NA(+)-LACTATE ANTIPORTER"/>
    <property type="match status" value="1"/>
</dbReference>
<dbReference type="RefSeq" id="WP_250860797.1">
    <property type="nucleotide sequence ID" value="NZ_JAGSOJ010000004.1"/>
</dbReference>
<protein>
    <submittedName>
        <fullName evidence="11">Na+/H+ antiporter NhaC</fullName>
    </submittedName>
</protein>
<dbReference type="InterPro" id="IPR004770">
    <property type="entry name" value="Na/H_antiport_NhaC"/>
</dbReference>
<dbReference type="NCBIfam" id="TIGR00931">
    <property type="entry name" value="antiport_nhaC"/>
    <property type="match status" value="1"/>
</dbReference>
<gene>
    <name evidence="11" type="primary">nhaC</name>
    <name evidence="11" type="ORF">KDK92_18105</name>
</gene>
<keyword evidence="12" id="KW-1185">Reference proteome</keyword>
<feature type="transmembrane region" description="Helical" evidence="9">
    <location>
        <begin position="259"/>
        <end position="279"/>
    </location>
</feature>
<evidence type="ECO:0000256" key="8">
    <source>
        <dbReference type="ARBA" id="ARBA00038435"/>
    </source>
</evidence>
<keyword evidence="6 9" id="KW-1133">Transmembrane helix</keyword>
<feature type="transmembrane region" description="Helical" evidence="9">
    <location>
        <begin position="235"/>
        <end position="252"/>
    </location>
</feature>
<comment type="subcellular location">
    <subcellularLocation>
        <location evidence="1">Cell membrane</location>
        <topology evidence="1">Multi-pass membrane protein</topology>
    </subcellularLocation>
</comment>
<reference evidence="11" key="1">
    <citation type="journal article" date="2021" name="mSystems">
        <title>Bacteria and Archaea Synergistically Convert Glycine Betaine to Biogenic Methane in the Formosa Cold Seep of the South China Sea.</title>
        <authorList>
            <person name="Li L."/>
            <person name="Zhang W."/>
            <person name="Zhang S."/>
            <person name="Song L."/>
            <person name="Sun Q."/>
            <person name="Zhang H."/>
            <person name="Xiang H."/>
            <person name="Dong X."/>
        </authorList>
    </citation>
    <scope>NUCLEOTIDE SEQUENCE</scope>
    <source>
        <strain evidence="11">ZWT</strain>
    </source>
</reference>
<organism evidence="11 12">
    <name type="scientific">Oceanirhabdus seepicola</name>
    <dbReference type="NCBI Taxonomy" id="2828781"/>
    <lineage>
        <taxon>Bacteria</taxon>
        <taxon>Bacillati</taxon>
        <taxon>Bacillota</taxon>
        <taxon>Clostridia</taxon>
        <taxon>Eubacteriales</taxon>
        <taxon>Clostridiaceae</taxon>
        <taxon>Oceanirhabdus</taxon>
    </lineage>
</organism>
<keyword evidence="2" id="KW-0813">Transport</keyword>
<dbReference type="PANTHER" id="PTHR33451:SF3">
    <property type="entry name" value="MALATE-2H(+)_NA(+)-LACTATE ANTIPORTER"/>
    <property type="match status" value="1"/>
</dbReference>
<evidence type="ECO:0000256" key="3">
    <source>
        <dbReference type="ARBA" id="ARBA00022449"/>
    </source>
</evidence>
<accession>A0A9J6P6A2</accession>
<keyword evidence="3" id="KW-0050">Antiport</keyword>
<evidence type="ECO:0000256" key="5">
    <source>
        <dbReference type="ARBA" id="ARBA00022692"/>
    </source>
</evidence>
<name>A0A9J6P6A2_9CLOT</name>
<reference evidence="11" key="2">
    <citation type="submission" date="2021-04" db="EMBL/GenBank/DDBJ databases">
        <authorList>
            <person name="Dong X."/>
        </authorList>
    </citation>
    <scope>NUCLEOTIDE SEQUENCE</scope>
    <source>
        <strain evidence="11">ZWT</strain>
    </source>
</reference>
<evidence type="ECO:0000256" key="7">
    <source>
        <dbReference type="ARBA" id="ARBA00023136"/>
    </source>
</evidence>
<comment type="caution">
    <text evidence="11">The sequence shown here is derived from an EMBL/GenBank/DDBJ whole genome shotgun (WGS) entry which is preliminary data.</text>
</comment>
<feature type="transmembrane region" description="Helical" evidence="9">
    <location>
        <begin position="74"/>
        <end position="97"/>
    </location>
</feature>
<evidence type="ECO:0000256" key="6">
    <source>
        <dbReference type="ARBA" id="ARBA00022989"/>
    </source>
</evidence>
<feature type="transmembrane region" description="Helical" evidence="9">
    <location>
        <begin position="310"/>
        <end position="330"/>
    </location>
</feature>
<evidence type="ECO:0000313" key="11">
    <source>
        <dbReference type="EMBL" id="MCM1991654.1"/>
    </source>
</evidence>
<feature type="transmembrane region" description="Helical" evidence="9">
    <location>
        <begin position="7"/>
        <end position="27"/>
    </location>
</feature>
<dbReference type="Proteomes" id="UP001056429">
    <property type="component" value="Unassembled WGS sequence"/>
</dbReference>
<evidence type="ECO:0000259" key="10">
    <source>
        <dbReference type="Pfam" id="PF03553"/>
    </source>
</evidence>
<dbReference type="AlphaFoldDB" id="A0A9J6P6A2"/>
<proteinExistence type="inferred from homology"/>
<keyword evidence="5 9" id="KW-0812">Transmembrane</keyword>
<feature type="transmembrane region" description="Helical" evidence="9">
    <location>
        <begin position="109"/>
        <end position="130"/>
    </location>
</feature>
<feature type="transmembrane region" description="Helical" evidence="9">
    <location>
        <begin position="195"/>
        <end position="215"/>
    </location>
</feature>